<accession>A0A818UH01</accession>
<gene>
    <name evidence="1" type="ORF">JBS370_LOCUS9307</name>
</gene>
<dbReference type="EMBL" id="CAJOBD010000626">
    <property type="protein sequence ID" value="CAF3697928.1"/>
    <property type="molecule type" value="Genomic_DNA"/>
</dbReference>
<comment type="caution">
    <text evidence="1">The sequence shown here is derived from an EMBL/GenBank/DDBJ whole genome shotgun (WGS) entry which is preliminary data.</text>
</comment>
<reference evidence="1" key="1">
    <citation type="submission" date="2021-02" db="EMBL/GenBank/DDBJ databases">
        <authorList>
            <person name="Nowell W R."/>
        </authorList>
    </citation>
    <scope>NUCLEOTIDE SEQUENCE</scope>
</reference>
<protein>
    <submittedName>
        <fullName evidence="1">Uncharacterized protein</fullName>
    </submittedName>
</protein>
<name>A0A818UH01_9BILA</name>
<dbReference type="Proteomes" id="UP000663836">
    <property type="component" value="Unassembled WGS sequence"/>
</dbReference>
<proteinExistence type="predicted"/>
<evidence type="ECO:0000313" key="2">
    <source>
        <dbReference type="Proteomes" id="UP000663836"/>
    </source>
</evidence>
<dbReference type="AlphaFoldDB" id="A0A818UH01"/>
<evidence type="ECO:0000313" key="1">
    <source>
        <dbReference type="EMBL" id="CAF3697928.1"/>
    </source>
</evidence>
<organism evidence="1 2">
    <name type="scientific">Rotaria sordida</name>
    <dbReference type="NCBI Taxonomy" id="392033"/>
    <lineage>
        <taxon>Eukaryota</taxon>
        <taxon>Metazoa</taxon>
        <taxon>Spiralia</taxon>
        <taxon>Gnathifera</taxon>
        <taxon>Rotifera</taxon>
        <taxon>Eurotatoria</taxon>
        <taxon>Bdelloidea</taxon>
        <taxon>Philodinida</taxon>
        <taxon>Philodinidae</taxon>
        <taxon>Rotaria</taxon>
    </lineage>
</organism>
<sequence length="377" mass="44106">MFLTSTLLPHSPAIQSMKTSTRSATNLTLQQIFKEKKSIIIFEQFISIFNIHCSNTVDQSTTHLITDSLNESSPLVCPLTLKVIQATPHHLPVISDPTYGYHDGFLRSRIPRSEGLVQGIIFRLERPEQLYADFEQKIHQLPEQLDEIEPLSDEVEKNQATLNRIRYVIGAFRLAVQSAYDDADLSSHTDDKTKKKKNKQLKTTLNRIVRDGFIDQFYELIILYLVHYIHHVTFVELVNTLILMYKKFIKILTLDRTSLPDLIRSEREIADKQDFKSMMKKNLVIMKKNFFQIKAKRKYDHVEEENSEEKDVSTSPPVIQYFKKSTAPRHLIKMFLPPWTSMMTSTHRYLCENEKDDVKEGMLAEKRILRPHCMYYH</sequence>